<dbReference type="PRINTS" id="PR00081">
    <property type="entry name" value="GDHRDH"/>
</dbReference>
<feature type="region of interest" description="Disordered" evidence="3">
    <location>
        <begin position="1"/>
        <end position="31"/>
    </location>
</feature>
<dbReference type="SMART" id="SM00822">
    <property type="entry name" value="PKS_KR"/>
    <property type="match status" value="1"/>
</dbReference>
<protein>
    <submittedName>
        <fullName evidence="5">SDR family oxidoreductase</fullName>
    </submittedName>
</protein>
<keyword evidence="2" id="KW-0560">Oxidoreductase</keyword>
<accession>A0ABV9ZPD1</accession>
<evidence type="ECO:0000256" key="1">
    <source>
        <dbReference type="ARBA" id="ARBA00006484"/>
    </source>
</evidence>
<dbReference type="EMBL" id="JBHSKJ010000001">
    <property type="protein sequence ID" value="MFC5143182.1"/>
    <property type="molecule type" value="Genomic_DNA"/>
</dbReference>
<organism evidence="5 6">
    <name type="scientific">Streptomyces aureoversilis</name>
    <dbReference type="NCBI Taxonomy" id="67277"/>
    <lineage>
        <taxon>Bacteria</taxon>
        <taxon>Bacillati</taxon>
        <taxon>Actinomycetota</taxon>
        <taxon>Actinomycetes</taxon>
        <taxon>Kitasatosporales</taxon>
        <taxon>Streptomycetaceae</taxon>
        <taxon>Streptomyces</taxon>
    </lineage>
</organism>
<evidence type="ECO:0000256" key="2">
    <source>
        <dbReference type="ARBA" id="ARBA00023002"/>
    </source>
</evidence>
<comment type="similarity">
    <text evidence="1">Belongs to the short-chain dehydrogenases/reductases (SDR) family.</text>
</comment>
<dbReference type="InterPro" id="IPR036291">
    <property type="entry name" value="NAD(P)-bd_dom_sf"/>
</dbReference>
<dbReference type="PANTHER" id="PTHR43477">
    <property type="entry name" value="DIHYDROANTICAPSIN 7-DEHYDROGENASE"/>
    <property type="match status" value="1"/>
</dbReference>
<dbReference type="InterPro" id="IPR002347">
    <property type="entry name" value="SDR_fam"/>
</dbReference>
<proteinExistence type="inferred from homology"/>
<evidence type="ECO:0000259" key="4">
    <source>
        <dbReference type="SMART" id="SM00822"/>
    </source>
</evidence>
<dbReference type="InterPro" id="IPR057326">
    <property type="entry name" value="KR_dom"/>
</dbReference>
<dbReference type="Gene3D" id="3.40.50.720">
    <property type="entry name" value="NAD(P)-binding Rossmann-like Domain"/>
    <property type="match status" value="1"/>
</dbReference>
<evidence type="ECO:0000256" key="3">
    <source>
        <dbReference type="SAM" id="MobiDB-lite"/>
    </source>
</evidence>
<dbReference type="RefSeq" id="WP_382035593.1">
    <property type="nucleotide sequence ID" value="NZ_JBHSKJ010000001.1"/>
</dbReference>
<keyword evidence="6" id="KW-1185">Reference proteome</keyword>
<name>A0ABV9ZPD1_9ACTN</name>
<feature type="compositionally biased region" description="Low complexity" evidence="3">
    <location>
        <begin position="1"/>
        <end position="20"/>
    </location>
</feature>
<feature type="domain" description="Ketoreductase" evidence="4">
    <location>
        <begin position="32"/>
        <end position="210"/>
    </location>
</feature>
<dbReference type="PANTHER" id="PTHR43477:SF1">
    <property type="entry name" value="DIHYDROANTICAPSIN 7-DEHYDROGENASE"/>
    <property type="match status" value="1"/>
</dbReference>
<reference evidence="6" key="1">
    <citation type="journal article" date="2019" name="Int. J. Syst. Evol. Microbiol.">
        <title>The Global Catalogue of Microorganisms (GCM) 10K type strain sequencing project: providing services to taxonomists for standard genome sequencing and annotation.</title>
        <authorList>
            <consortium name="The Broad Institute Genomics Platform"/>
            <consortium name="The Broad Institute Genome Sequencing Center for Infectious Disease"/>
            <person name="Wu L."/>
            <person name="Ma J."/>
        </authorList>
    </citation>
    <scope>NUCLEOTIDE SEQUENCE [LARGE SCALE GENOMIC DNA]</scope>
    <source>
        <strain evidence="6">CGMCC 4.1641</strain>
    </source>
</reference>
<dbReference type="SUPFAM" id="SSF51735">
    <property type="entry name" value="NAD(P)-binding Rossmann-fold domains"/>
    <property type="match status" value="1"/>
</dbReference>
<dbReference type="InterPro" id="IPR051122">
    <property type="entry name" value="SDR_DHRS6-like"/>
</dbReference>
<evidence type="ECO:0000313" key="5">
    <source>
        <dbReference type="EMBL" id="MFC5143182.1"/>
    </source>
</evidence>
<gene>
    <name evidence="5" type="ORF">ACFPP6_00500</name>
</gene>
<dbReference type="Pfam" id="PF13561">
    <property type="entry name" value="adh_short_C2"/>
    <property type="match status" value="1"/>
</dbReference>
<dbReference type="Proteomes" id="UP001596222">
    <property type="component" value="Unassembled WGS sequence"/>
</dbReference>
<comment type="caution">
    <text evidence="5">The sequence shown here is derived from an EMBL/GenBank/DDBJ whole genome shotgun (WGS) entry which is preliminary data.</text>
</comment>
<evidence type="ECO:0000313" key="6">
    <source>
        <dbReference type="Proteomes" id="UP001596222"/>
    </source>
</evidence>
<sequence>MTSSHSPASASASAPSSAPATTPPTAAPLTGRDVVIVGGGSGIGLEVARRAVAAGARVVLGGRNEDKLAAAAQSLGDRAGWAAVDTTDKESLARFFDGVDRIDHLFTPAASYRVGPMLELSDSDAESPFVSKFWGQYHAVKYAAPKLTQNASVVLMSGAASVRPPAAAPAYVACNAAIEGLGRGLAVELAPVRVNVVSPGTVDGNLWAQRPAAVREASFAQYGRDSLLHRPGTEGEIADAVLFLFTNTFMTGSVLYPDGGYALR</sequence>